<comment type="caution">
    <text evidence="1">The sequence shown here is derived from an EMBL/GenBank/DDBJ whole genome shotgun (WGS) entry which is preliminary data.</text>
</comment>
<reference evidence="1 2" key="1">
    <citation type="submission" date="2016-06" db="EMBL/GenBank/DDBJ databases">
        <authorList>
            <person name="Kjaerup R.B."/>
            <person name="Dalgaard T.S."/>
            <person name="Juul-Madsen H.R."/>
        </authorList>
    </citation>
    <scope>NUCLEOTIDE SEQUENCE [LARGE SCALE GENOMIC DNA]</scope>
    <source>
        <strain evidence="1 2">Pb300</strain>
    </source>
</reference>
<evidence type="ECO:0000313" key="1">
    <source>
        <dbReference type="EMBL" id="ODH45421.1"/>
    </source>
</evidence>
<gene>
    <name evidence="1" type="ORF">ACO22_00146</name>
</gene>
<proteinExistence type="predicted"/>
<name>A0A1D2JQL7_PARBR</name>
<protein>
    <submittedName>
        <fullName evidence="1">Uncharacterized protein</fullName>
    </submittedName>
</protein>
<organism evidence="1 2">
    <name type="scientific">Paracoccidioides brasiliensis</name>
    <dbReference type="NCBI Taxonomy" id="121759"/>
    <lineage>
        <taxon>Eukaryota</taxon>
        <taxon>Fungi</taxon>
        <taxon>Dikarya</taxon>
        <taxon>Ascomycota</taxon>
        <taxon>Pezizomycotina</taxon>
        <taxon>Eurotiomycetes</taxon>
        <taxon>Eurotiomycetidae</taxon>
        <taxon>Onygenales</taxon>
        <taxon>Ajellomycetaceae</taxon>
        <taxon>Paracoccidioides</taxon>
    </lineage>
</organism>
<dbReference type="Proteomes" id="UP000242814">
    <property type="component" value="Unassembled WGS sequence"/>
</dbReference>
<dbReference type="EMBL" id="LZYO01000002">
    <property type="protein sequence ID" value="ODH45421.1"/>
    <property type="molecule type" value="Genomic_DNA"/>
</dbReference>
<dbReference type="AlphaFoldDB" id="A0A1D2JQL7"/>
<accession>A0A1D2JQL7</accession>
<evidence type="ECO:0000313" key="2">
    <source>
        <dbReference type="Proteomes" id="UP000242814"/>
    </source>
</evidence>
<sequence>MKTFFLGVLDFHGSTLGLCKHAKLPSLNSGPLRILLIHRTGWDGMGWGFVLLELAVAPAAAPPPPARDRTERVPGYNIRKSKIIEDKTETRTHVLFSRGYFQRMADRSCPADYSIIPA</sequence>